<organism evidence="1">
    <name type="scientific">Triatoma infestans</name>
    <name type="common">Assassin bug</name>
    <dbReference type="NCBI Taxonomy" id="30076"/>
    <lineage>
        <taxon>Eukaryota</taxon>
        <taxon>Metazoa</taxon>
        <taxon>Ecdysozoa</taxon>
        <taxon>Arthropoda</taxon>
        <taxon>Hexapoda</taxon>
        <taxon>Insecta</taxon>
        <taxon>Pterygota</taxon>
        <taxon>Neoptera</taxon>
        <taxon>Paraneoptera</taxon>
        <taxon>Hemiptera</taxon>
        <taxon>Heteroptera</taxon>
        <taxon>Panheteroptera</taxon>
        <taxon>Cimicomorpha</taxon>
        <taxon>Reduviidae</taxon>
        <taxon>Triatominae</taxon>
        <taxon>Triatoma</taxon>
    </lineage>
</organism>
<proteinExistence type="predicted"/>
<reference evidence="1" key="1">
    <citation type="submission" date="2016-04" db="EMBL/GenBank/DDBJ databases">
        <authorList>
            <person name="Calderon-Fernandez G.M.Sr."/>
        </authorList>
    </citation>
    <scope>NUCLEOTIDE SEQUENCE</scope>
    <source>
        <strain evidence="1">Int1</strain>
        <tissue evidence="1">Integument</tissue>
    </source>
</reference>
<name>A0A161M3F5_TRIIF</name>
<dbReference type="EMBL" id="GEMB01005636">
    <property type="protein sequence ID" value="JAR97686.1"/>
    <property type="molecule type" value="Transcribed_RNA"/>
</dbReference>
<accession>A0A161M3F5</accession>
<sequence length="10" mass="1342">MRTKFNREFI</sequence>
<reference evidence="1" key="2">
    <citation type="journal article" date="2017" name="J. Med. Entomol.">
        <title>Transcriptome Analysis of the Triatoma infestans (Hemiptera: Reduviidae) Integument.</title>
        <authorList>
            <person name="Calderon-Fernandez G.M."/>
            <person name="Moriconi D.E."/>
            <person name="Dulbecco A.B."/>
            <person name="Juarez M.P."/>
        </authorList>
    </citation>
    <scope>NUCLEOTIDE SEQUENCE</scope>
    <source>
        <strain evidence="1">Int1</strain>
        <tissue evidence="1">Integument</tissue>
    </source>
</reference>
<evidence type="ECO:0000313" key="1">
    <source>
        <dbReference type="EMBL" id="JAR97686.1"/>
    </source>
</evidence>
<protein>
    <submittedName>
        <fullName evidence="1">Gastrula zinc finger</fullName>
    </submittedName>
</protein>